<feature type="binding site" evidence="3">
    <location>
        <begin position="232"/>
        <end position="233"/>
    </location>
    <ligand>
        <name>FAD</name>
        <dbReference type="ChEBI" id="CHEBI:57692"/>
    </ligand>
</feature>
<dbReference type="RefSeq" id="WP_353073306.1">
    <property type="nucleotide sequence ID" value="NZ_CP132938.1"/>
</dbReference>
<organism evidence="5">
    <name type="scientific">Tunturiibacter gelidiferens</name>
    <dbReference type="NCBI Taxonomy" id="3069689"/>
    <lineage>
        <taxon>Bacteria</taxon>
        <taxon>Pseudomonadati</taxon>
        <taxon>Acidobacteriota</taxon>
        <taxon>Terriglobia</taxon>
        <taxon>Terriglobales</taxon>
        <taxon>Acidobacteriaceae</taxon>
        <taxon>Tunturiibacter</taxon>
    </lineage>
</organism>
<dbReference type="CDD" id="cd01715">
    <property type="entry name" value="ETF_alpha"/>
    <property type="match status" value="1"/>
</dbReference>
<keyword evidence="2" id="KW-0813">Transport</keyword>
<dbReference type="InterPro" id="IPR033947">
    <property type="entry name" value="ETF_alpha_N"/>
</dbReference>
<evidence type="ECO:0000256" key="1">
    <source>
        <dbReference type="ARBA" id="ARBA00005817"/>
    </source>
</evidence>
<accession>A0AAU7Z4N9</accession>
<comment type="cofactor">
    <cofactor evidence="3">
        <name>FAD</name>
        <dbReference type="ChEBI" id="CHEBI:57692"/>
    </cofactor>
    <text evidence="3">Binds 1 FAD per dimer.</text>
</comment>
<gene>
    <name evidence="5" type="ORF">RBB81_07885</name>
</gene>
<keyword evidence="2" id="KW-0249">Electron transport</keyword>
<dbReference type="SUPFAM" id="SSF52402">
    <property type="entry name" value="Adenine nucleotide alpha hydrolases-like"/>
    <property type="match status" value="1"/>
</dbReference>
<evidence type="ECO:0000313" key="5">
    <source>
        <dbReference type="EMBL" id="XCB23832.1"/>
    </source>
</evidence>
<dbReference type="InterPro" id="IPR014731">
    <property type="entry name" value="ETF_asu_C"/>
</dbReference>
<dbReference type="Gene3D" id="3.40.50.1220">
    <property type="entry name" value="TPP-binding domain"/>
    <property type="match status" value="1"/>
</dbReference>
<dbReference type="PIRSF" id="PIRSF000089">
    <property type="entry name" value="Electra_flavoP_a"/>
    <property type="match status" value="1"/>
</dbReference>
<dbReference type="InterPro" id="IPR014729">
    <property type="entry name" value="Rossmann-like_a/b/a_fold"/>
</dbReference>
<sequence>MILVVVEYANGKVSKSTWEMITAARESGREGPVTALVLGSNIAAVAAEVAKAVDQVLVADLPALAQYDPELWSAAVAQIATEGEASLVLLGGSRSGREYSPRVAIKLDAPLLEDVISLKATGETITAQRYTFLARVTETIESTAPIAVATIKPGVFNAATPKAEAAEQFDVDLSLPAPRLKVTGKTAERSSRISLSEAEIVVSGGRGVGSAEGFTQYVEALADQLGAAVGATRAIVDAGWRPYSEQVGQTGKTVQPKTYIAIGISGAVQHLSGMNKSKTIVAINRDAEAPIFKIADYGIIGDVTQLVPAILTELKK</sequence>
<reference evidence="5" key="2">
    <citation type="journal article" date="2024" name="Environ. Microbiol.">
        <title>Genome analysis and description of Tunturibacter gen. nov. expands the diversity of Terriglobia in tundra soils.</title>
        <authorList>
            <person name="Messyasz A."/>
            <person name="Mannisto M.K."/>
            <person name="Kerkhof L.J."/>
            <person name="Haggblom M.M."/>
        </authorList>
    </citation>
    <scope>NUCLEOTIDE SEQUENCE</scope>
    <source>
        <strain evidence="5">M8UP39</strain>
    </source>
</reference>
<keyword evidence="3" id="KW-0285">Flavoprotein</keyword>
<protein>
    <submittedName>
        <fullName evidence="5">Electron transfer flavoprotein subunit alpha/FixB family protein</fullName>
    </submittedName>
</protein>
<dbReference type="Pfam" id="PF01012">
    <property type="entry name" value="ETF"/>
    <property type="match status" value="1"/>
</dbReference>
<dbReference type="InterPro" id="IPR014730">
    <property type="entry name" value="ETF_a/b_N"/>
</dbReference>
<dbReference type="InterPro" id="IPR029035">
    <property type="entry name" value="DHS-like_NAD/FAD-binding_dom"/>
</dbReference>
<dbReference type="InterPro" id="IPR001308">
    <property type="entry name" value="ETF_a/FixB"/>
</dbReference>
<keyword evidence="3" id="KW-0274">FAD</keyword>
<feature type="domain" description="Electron transfer flavoprotein alpha/beta-subunit N-terminal" evidence="4">
    <location>
        <begin position="2"/>
        <end position="182"/>
    </location>
</feature>
<dbReference type="GO" id="GO:0009055">
    <property type="term" value="F:electron transfer activity"/>
    <property type="evidence" value="ECO:0007669"/>
    <property type="project" value="InterPro"/>
</dbReference>
<dbReference type="PANTHER" id="PTHR43153:SF1">
    <property type="entry name" value="ELECTRON TRANSFER FLAVOPROTEIN SUBUNIT ALPHA, MITOCHONDRIAL"/>
    <property type="match status" value="1"/>
</dbReference>
<dbReference type="GO" id="GO:0033539">
    <property type="term" value="P:fatty acid beta-oxidation using acyl-CoA dehydrogenase"/>
    <property type="evidence" value="ECO:0007669"/>
    <property type="project" value="TreeGrafter"/>
</dbReference>
<feature type="binding site" evidence="3">
    <location>
        <position position="284"/>
    </location>
    <ligand>
        <name>FAD</name>
        <dbReference type="ChEBI" id="CHEBI:57692"/>
    </ligand>
</feature>
<feature type="binding site" evidence="3">
    <location>
        <begin position="263"/>
        <end position="270"/>
    </location>
    <ligand>
        <name>FAD</name>
        <dbReference type="ChEBI" id="CHEBI:57692"/>
    </ligand>
</feature>
<dbReference type="SMART" id="SM00893">
    <property type="entry name" value="ETF"/>
    <property type="match status" value="1"/>
</dbReference>
<dbReference type="AlphaFoldDB" id="A0AAU7Z4N9"/>
<name>A0AAU7Z4N9_9BACT</name>
<feature type="binding site" evidence="3">
    <location>
        <begin position="246"/>
        <end position="250"/>
    </location>
    <ligand>
        <name>FAD</name>
        <dbReference type="ChEBI" id="CHEBI:57692"/>
    </ligand>
</feature>
<dbReference type="EMBL" id="CP132938">
    <property type="protein sequence ID" value="XCB23832.1"/>
    <property type="molecule type" value="Genomic_DNA"/>
</dbReference>
<evidence type="ECO:0000259" key="4">
    <source>
        <dbReference type="SMART" id="SM00893"/>
    </source>
</evidence>
<dbReference type="GO" id="GO:0050660">
    <property type="term" value="F:flavin adenine dinucleotide binding"/>
    <property type="evidence" value="ECO:0007669"/>
    <property type="project" value="InterPro"/>
</dbReference>
<evidence type="ECO:0000256" key="3">
    <source>
        <dbReference type="PIRSR" id="PIRSR000089-1"/>
    </source>
</evidence>
<dbReference type="KEGG" id="tgi:RBB81_07885"/>
<dbReference type="SUPFAM" id="SSF52467">
    <property type="entry name" value="DHS-like NAD/FAD-binding domain"/>
    <property type="match status" value="1"/>
</dbReference>
<dbReference type="PANTHER" id="PTHR43153">
    <property type="entry name" value="ELECTRON TRANSFER FLAVOPROTEIN ALPHA"/>
    <property type="match status" value="1"/>
</dbReference>
<dbReference type="Gene3D" id="3.40.50.620">
    <property type="entry name" value="HUPs"/>
    <property type="match status" value="1"/>
</dbReference>
<evidence type="ECO:0000256" key="2">
    <source>
        <dbReference type="ARBA" id="ARBA00022982"/>
    </source>
</evidence>
<dbReference type="Pfam" id="PF00766">
    <property type="entry name" value="ETF_alpha"/>
    <property type="match status" value="1"/>
</dbReference>
<reference evidence="5" key="1">
    <citation type="submission" date="2023-08" db="EMBL/GenBank/DDBJ databases">
        <authorList>
            <person name="Messyasz A."/>
            <person name="Mannisto M.K."/>
            <person name="Kerkhof L.J."/>
            <person name="Haggblom M."/>
        </authorList>
    </citation>
    <scope>NUCLEOTIDE SEQUENCE</scope>
    <source>
        <strain evidence="5">M8UP39</strain>
    </source>
</reference>
<comment type="similarity">
    <text evidence="1">Belongs to the ETF alpha-subunit/FixB family.</text>
</comment>
<dbReference type="FunFam" id="3.40.50.1220:FF:000035">
    <property type="entry name" value="Electron transfer flavoprotein alpha subunit apoprotein"/>
    <property type="match status" value="1"/>
</dbReference>
<proteinExistence type="inferred from homology"/>
<feature type="binding site" evidence="3">
    <location>
        <position position="206"/>
    </location>
    <ligand>
        <name>FAD</name>
        <dbReference type="ChEBI" id="CHEBI:57692"/>
    </ligand>
</feature>